<dbReference type="Proteomes" id="UP000298416">
    <property type="component" value="Unassembled WGS sequence"/>
</dbReference>
<feature type="domain" description="Protease Do-like PDZ" evidence="4">
    <location>
        <begin position="112"/>
        <end position="202"/>
    </location>
</feature>
<comment type="caution">
    <text evidence="5">The sequence shown here is derived from an EMBL/GenBank/DDBJ whole genome shotgun (WGS) entry which is preliminary data.</text>
</comment>
<dbReference type="AlphaFoldDB" id="A0A8X8WXS1"/>
<dbReference type="Gene3D" id="3.20.190.20">
    <property type="match status" value="1"/>
</dbReference>
<evidence type="ECO:0000313" key="5">
    <source>
        <dbReference type="EMBL" id="KAG6403950.1"/>
    </source>
</evidence>
<evidence type="ECO:0000256" key="3">
    <source>
        <dbReference type="ARBA" id="ARBA00022825"/>
    </source>
</evidence>
<dbReference type="EMBL" id="PNBA02000013">
    <property type="protein sequence ID" value="KAG6403950.1"/>
    <property type="molecule type" value="Genomic_DNA"/>
</dbReference>
<proteinExistence type="predicted"/>
<gene>
    <name evidence="5" type="ORF">SASPL_136184</name>
</gene>
<accession>A0A8X8WXS1</accession>
<keyword evidence="2" id="KW-0378">Hydrolase</keyword>
<dbReference type="InterPro" id="IPR046449">
    <property type="entry name" value="DEGP_PDZ_sf"/>
</dbReference>
<dbReference type="GO" id="GO:0004252">
    <property type="term" value="F:serine-type endopeptidase activity"/>
    <property type="evidence" value="ECO:0007669"/>
    <property type="project" value="TreeGrafter"/>
</dbReference>
<protein>
    <recommendedName>
        <fullName evidence="4">Protease Do-like PDZ domain-containing protein</fullName>
    </recommendedName>
</protein>
<reference evidence="5" key="1">
    <citation type="submission" date="2018-01" db="EMBL/GenBank/DDBJ databases">
        <authorList>
            <person name="Mao J.F."/>
        </authorList>
    </citation>
    <scope>NUCLEOTIDE SEQUENCE</scope>
    <source>
        <strain evidence="5">Huo1</strain>
        <tissue evidence="5">Leaf</tissue>
    </source>
</reference>
<dbReference type="PANTHER" id="PTHR45980">
    <property type="match status" value="1"/>
</dbReference>
<evidence type="ECO:0000313" key="6">
    <source>
        <dbReference type="Proteomes" id="UP000298416"/>
    </source>
</evidence>
<sequence length="205" mass="22721">MEASRKETEFRLELLYSALVFMRNDDRKAARAVPAMDAVVKKRGSDTKYVATVLAIGEECDIAINSGGPVFNEKRGCVGIAYEDVENVDFGAEWQKPENPDLRLYVGMKPDEKGVLQMMEQVLAADINIGYENIFDTQILAFNGEPVKNLKSLASMVDSCNEECLKFDLVYEKLVVLRTKTAKAATLDILATHCIPSAMSDDLKA</sequence>
<dbReference type="GO" id="GO:0006508">
    <property type="term" value="P:proteolysis"/>
    <property type="evidence" value="ECO:0007669"/>
    <property type="project" value="UniProtKB-KW"/>
</dbReference>
<dbReference type="InterPro" id="IPR041517">
    <property type="entry name" value="DEGP_PDZ"/>
</dbReference>
<dbReference type="PANTHER" id="PTHR45980:SF18">
    <property type="entry name" value="PROTEASE DO-LIKE 9"/>
    <property type="match status" value="1"/>
</dbReference>
<evidence type="ECO:0000259" key="4">
    <source>
        <dbReference type="Pfam" id="PF17815"/>
    </source>
</evidence>
<reference evidence="5" key="2">
    <citation type="submission" date="2020-08" db="EMBL/GenBank/DDBJ databases">
        <title>Plant Genome Project.</title>
        <authorList>
            <person name="Zhang R.-G."/>
        </authorList>
    </citation>
    <scope>NUCLEOTIDE SEQUENCE</scope>
    <source>
        <strain evidence="5">Huo1</strain>
        <tissue evidence="5">Leaf</tissue>
    </source>
</reference>
<name>A0A8X8WXS1_SALSN</name>
<organism evidence="5">
    <name type="scientific">Salvia splendens</name>
    <name type="common">Scarlet sage</name>
    <dbReference type="NCBI Taxonomy" id="180675"/>
    <lineage>
        <taxon>Eukaryota</taxon>
        <taxon>Viridiplantae</taxon>
        <taxon>Streptophyta</taxon>
        <taxon>Embryophyta</taxon>
        <taxon>Tracheophyta</taxon>
        <taxon>Spermatophyta</taxon>
        <taxon>Magnoliopsida</taxon>
        <taxon>eudicotyledons</taxon>
        <taxon>Gunneridae</taxon>
        <taxon>Pentapetalae</taxon>
        <taxon>asterids</taxon>
        <taxon>lamiids</taxon>
        <taxon>Lamiales</taxon>
        <taxon>Lamiaceae</taxon>
        <taxon>Nepetoideae</taxon>
        <taxon>Mentheae</taxon>
        <taxon>Salviinae</taxon>
        <taxon>Salvia</taxon>
        <taxon>Salvia subgen. Calosphace</taxon>
        <taxon>core Calosphace</taxon>
    </lineage>
</organism>
<keyword evidence="6" id="KW-1185">Reference proteome</keyword>
<dbReference type="Pfam" id="PF17815">
    <property type="entry name" value="PDZ_3"/>
    <property type="match status" value="1"/>
</dbReference>
<keyword evidence="1" id="KW-0645">Protease</keyword>
<keyword evidence="3" id="KW-0720">Serine protease</keyword>
<evidence type="ECO:0000256" key="2">
    <source>
        <dbReference type="ARBA" id="ARBA00022801"/>
    </source>
</evidence>
<evidence type="ECO:0000256" key="1">
    <source>
        <dbReference type="ARBA" id="ARBA00022670"/>
    </source>
</evidence>